<accession>A0ACC8XCC7</accession>
<name>A0ACC8XCC7_9FIRM</name>
<dbReference type="Proteomes" id="UP000188605">
    <property type="component" value="Unassembled WGS sequence"/>
</dbReference>
<proteinExistence type="predicted"/>
<evidence type="ECO:0000313" key="2">
    <source>
        <dbReference type="Proteomes" id="UP000188605"/>
    </source>
</evidence>
<dbReference type="EMBL" id="LJDB01000052">
    <property type="protein sequence ID" value="ONI40384.1"/>
    <property type="molecule type" value="Genomic_DNA"/>
</dbReference>
<gene>
    <name evidence="1" type="ORF">AN396_06135</name>
</gene>
<comment type="caution">
    <text evidence="1">The sequence shown here is derived from an EMBL/GenBank/DDBJ whole genome shotgun (WGS) entry which is preliminary data.</text>
</comment>
<organism evidence="1 2">
    <name type="scientific">Candidatus Epulonipiscium fishelsonii</name>
    <dbReference type="NCBI Taxonomy" id="77094"/>
    <lineage>
        <taxon>Bacteria</taxon>
        <taxon>Bacillati</taxon>
        <taxon>Bacillota</taxon>
        <taxon>Clostridia</taxon>
        <taxon>Lachnospirales</taxon>
        <taxon>Lachnospiraceae</taxon>
        <taxon>Candidatus Epulonipiscium</taxon>
    </lineage>
</organism>
<reference evidence="1" key="1">
    <citation type="submission" date="2016-08" db="EMBL/GenBank/DDBJ databases">
        <authorList>
            <person name="Ngugi D.K."/>
            <person name="Miyake S."/>
            <person name="Stingl U."/>
        </authorList>
    </citation>
    <scope>NUCLEOTIDE SEQUENCE</scope>
    <source>
        <strain evidence="1">SCG-B11WGA-EpuloA1</strain>
    </source>
</reference>
<sequence length="464" mass="53050">MKTVKVISSDKETKKWFCKSSIEMHEGAQGKEMELLVVFRDIAYQEIKGFGGTFTQASAYTYSRMNKDIQKEIMESYFGKTGLKYTIGRTHINSCDFSFGNYAYCDKEGDVNLETFSLDCDKDYVIPFIKEALNFKGEKISLLASPWSPPAWLKTNNNMLKGGKLKTEYYEVWAKYFVKYIQAYKKEGIEIDMITTQNEPHAVQTWESCIYNDEEEKVFIRDYLYPALKNANLDTKIVIWDHNKEYAFQRAKYILSDPKANEAVYGIAFHWYSGDHFENLSLCREFFPSKELIFAEGCVELTTTATTMAMKANSASNGKCTAIEGPWEFGECYAHDIMGNINHGLNQYIDWNLLLDETGGPNHVSNFCSAPIMCDTINQKLIYQPPYYFIGHLSKYVPAGSKRIAHSKYTSDLTINTFLTPKDEVVVVVLNTTENEIPLNVKDVVTDSIFATNIKAKSITTFIY</sequence>
<evidence type="ECO:0000313" key="1">
    <source>
        <dbReference type="EMBL" id="ONI40384.1"/>
    </source>
</evidence>
<keyword evidence="2" id="KW-1185">Reference proteome</keyword>
<protein>
    <submittedName>
        <fullName evidence="1">Uncharacterized protein</fullName>
    </submittedName>
</protein>